<feature type="transmembrane region" description="Helical" evidence="6">
    <location>
        <begin position="193"/>
        <end position="215"/>
    </location>
</feature>
<feature type="transmembrane region" description="Helical" evidence="6">
    <location>
        <begin position="428"/>
        <end position="449"/>
    </location>
</feature>
<dbReference type="RefSeq" id="WP_065541231.1">
    <property type="nucleotide sequence ID" value="NZ_CP015405.2"/>
</dbReference>
<dbReference type="Pfam" id="PF01943">
    <property type="entry name" value="Polysacc_synt"/>
    <property type="match status" value="1"/>
</dbReference>
<dbReference type="AlphaFoldDB" id="A0A1C7I845"/>
<dbReference type="PIRSF" id="PIRSF038958">
    <property type="entry name" value="PG_synth_SpoVB"/>
    <property type="match status" value="1"/>
</dbReference>
<feature type="transmembrane region" description="Helical" evidence="6">
    <location>
        <begin position="50"/>
        <end position="69"/>
    </location>
</feature>
<comment type="subcellular location">
    <subcellularLocation>
        <location evidence="1">Cell membrane</location>
        <topology evidence="1">Multi-pass membrane protein</topology>
    </subcellularLocation>
</comment>
<dbReference type="GO" id="GO:0005886">
    <property type="term" value="C:plasma membrane"/>
    <property type="evidence" value="ECO:0007669"/>
    <property type="project" value="UniProtKB-SubCell"/>
</dbReference>
<evidence type="ECO:0000256" key="5">
    <source>
        <dbReference type="ARBA" id="ARBA00023136"/>
    </source>
</evidence>
<dbReference type="InterPro" id="IPR024923">
    <property type="entry name" value="PG_synth_SpoVB"/>
</dbReference>
<dbReference type="InterPro" id="IPR002797">
    <property type="entry name" value="Polysacc_synth"/>
</dbReference>
<name>A0A1C7I845_9FIRM</name>
<evidence type="ECO:0000256" key="4">
    <source>
        <dbReference type="ARBA" id="ARBA00022989"/>
    </source>
</evidence>
<feature type="transmembrane region" description="Helical" evidence="6">
    <location>
        <begin position="123"/>
        <end position="141"/>
    </location>
</feature>
<dbReference type="STRING" id="1796616.A4V09_04090"/>
<evidence type="ECO:0000313" key="8">
    <source>
        <dbReference type="Proteomes" id="UP000092574"/>
    </source>
</evidence>
<feature type="transmembrane region" description="Helical" evidence="6">
    <location>
        <begin position="244"/>
        <end position="264"/>
    </location>
</feature>
<keyword evidence="8" id="KW-1185">Reference proteome</keyword>
<protein>
    <submittedName>
        <fullName evidence="7">Teichoic acid transporter</fullName>
    </submittedName>
</protein>
<gene>
    <name evidence="7" type="ORF">A4V09_04090</name>
</gene>
<evidence type="ECO:0000256" key="1">
    <source>
        <dbReference type="ARBA" id="ARBA00004651"/>
    </source>
</evidence>
<organism evidence="7 8">
    <name type="scientific">Blautia pseudococcoides</name>
    <dbReference type="NCBI Taxonomy" id="1796616"/>
    <lineage>
        <taxon>Bacteria</taxon>
        <taxon>Bacillati</taxon>
        <taxon>Bacillota</taxon>
        <taxon>Clostridia</taxon>
        <taxon>Lachnospirales</taxon>
        <taxon>Lachnospiraceae</taxon>
        <taxon>Blautia</taxon>
    </lineage>
</organism>
<feature type="transmembrane region" description="Helical" evidence="6">
    <location>
        <begin position="496"/>
        <end position="517"/>
    </location>
</feature>
<evidence type="ECO:0000313" key="7">
    <source>
        <dbReference type="EMBL" id="ANU75013.1"/>
    </source>
</evidence>
<feature type="transmembrane region" description="Helical" evidence="6">
    <location>
        <begin position="162"/>
        <end position="181"/>
    </location>
</feature>
<accession>A0A1C7I845</accession>
<dbReference type="OrthoDB" id="9775950at2"/>
<keyword evidence="5 6" id="KW-0472">Membrane</keyword>
<dbReference type="PANTHER" id="PTHR30250:SF21">
    <property type="entry name" value="LIPID II FLIPPASE MURJ"/>
    <property type="match status" value="1"/>
</dbReference>
<feature type="transmembrane region" description="Helical" evidence="6">
    <location>
        <begin position="334"/>
        <end position="353"/>
    </location>
</feature>
<evidence type="ECO:0000256" key="6">
    <source>
        <dbReference type="SAM" id="Phobius"/>
    </source>
</evidence>
<proteinExistence type="predicted"/>
<dbReference type="EMBL" id="CP015405">
    <property type="protein sequence ID" value="ANU75013.1"/>
    <property type="molecule type" value="Genomic_DNA"/>
</dbReference>
<feature type="transmembrane region" description="Helical" evidence="6">
    <location>
        <begin position="402"/>
        <end position="422"/>
    </location>
</feature>
<keyword evidence="2" id="KW-1003">Cell membrane</keyword>
<dbReference type="KEGG" id="byl:A4V09_04090"/>
<dbReference type="CDD" id="cd13124">
    <property type="entry name" value="MATE_SpoVB_like"/>
    <property type="match status" value="1"/>
</dbReference>
<evidence type="ECO:0000256" key="3">
    <source>
        <dbReference type="ARBA" id="ARBA00022692"/>
    </source>
</evidence>
<sequence length="544" mass="58728">MGKKNSNTLVKNASFLMVAALISKIIGMIYKSPLSSLLGRESFACFQFAQNVYFILLMIASFSIPQAVSKIMSERIAFKRYRDAQRVFKGALLYAVLAGGAVALICVFGASILVPDSVANARLALQMLAPTIFISGILGVFRGYFQAYRNMMPTSISQIVEQIAVAVVALLMANFMVHHFAGAGEDTLQRWSAAGATIGTGAGVTAALLFMLFVYSVNRKTINRRIARDKVSVDESYQQVMRNIVLIVAPIILSAFIYNVNGYINGVMYTSISDFRGMDNSQVKVLYAEFGFFMTLINIPLTLASTAPTSMIPEVSAHYATGDVKGAIEKINNATWISMLISMPASVGLAVLAQPVTALLFPSTEGVAGQLMVLGVITVILNSTSNISNGVLQGIGRANVPMINAAISLAVDIVFLAVLLFFTNAGIYAVVIAMIVYAIVMCVLNDRALKKYLGYQNPWKYAYLPPFLATIPMGIVAFAVYKGVRLLAKSLPHSNLLALIPSIALAAAVYFIAYLFIAKPSRQELLSLPGGTKLIVLAQKLRII</sequence>
<feature type="transmembrane region" description="Helical" evidence="6">
    <location>
        <begin position="461"/>
        <end position="484"/>
    </location>
</feature>
<feature type="transmembrane region" description="Helical" evidence="6">
    <location>
        <begin position="12"/>
        <end position="30"/>
    </location>
</feature>
<dbReference type="PANTHER" id="PTHR30250">
    <property type="entry name" value="PST FAMILY PREDICTED COLANIC ACID TRANSPORTER"/>
    <property type="match status" value="1"/>
</dbReference>
<feature type="transmembrane region" description="Helical" evidence="6">
    <location>
        <begin position="284"/>
        <end position="304"/>
    </location>
</feature>
<feature type="transmembrane region" description="Helical" evidence="6">
    <location>
        <begin position="90"/>
        <end position="111"/>
    </location>
</feature>
<keyword evidence="4 6" id="KW-1133">Transmembrane helix</keyword>
<evidence type="ECO:0000256" key="2">
    <source>
        <dbReference type="ARBA" id="ARBA00022475"/>
    </source>
</evidence>
<feature type="transmembrane region" description="Helical" evidence="6">
    <location>
        <begin position="359"/>
        <end position="381"/>
    </location>
</feature>
<reference evidence="7" key="1">
    <citation type="submission" date="2017-04" db="EMBL/GenBank/DDBJ databases">
        <title>Complete Genome Sequences of Twelve Strains of a Stable Defined Moderately Diverse Mouse Microbiota 2 (sDMDMm2).</title>
        <authorList>
            <person name="Uchimura Y."/>
            <person name="Wyss M."/>
            <person name="Brugiroux S."/>
            <person name="Limenitakis J.P."/>
            <person name="Stecher B."/>
            <person name="McCoy K.D."/>
            <person name="Macpherson A.J."/>
        </authorList>
    </citation>
    <scope>NUCLEOTIDE SEQUENCE</scope>
    <source>
        <strain evidence="7">YL58</strain>
    </source>
</reference>
<dbReference type="InterPro" id="IPR050833">
    <property type="entry name" value="Poly_Biosynth_Transport"/>
</dbReference>
<dbReference type="Proteomes" id="UP000092574">
    <property type="component" value="Chromosome"/>
</dbReference>
<keyword evidence="3 6" id="KW-0812">Transmembrane</keyword>